<dbReference type="EMBL" id="AP023368">
    <property type="protein sequence ID" value="BCJ99549.1"/>
    <property type="molecule type" value="Genomic_DNA"/>
</dbReference>
<organism evidence="1 2">
    <name type="scientific">Anaerocolumna chitinilytica</name>
    <dbReference type="NCBI Taxonomy" id="1727145"/>
    <lineage>
        <taxon>Bacteria</taxon>
        <taxon>Bacillati</taxon>
        <taxon>Bacillota</taxon>
        <taxon>Clostridia</taxon>
        <taxon>Lachnospirales</taxon>
        <taxon>Lachnospiraceae</taxon>
        <taxon>Anaerocolumna</taxon>
    </lineage>
</organism>
<dbReference type="InterPro" id="IPR032675">
    <property type="entry name" value="LRR_dom_sf"/>
</dbReference>
<name>A0A7I8DME6_9FIRM</name>
<reference evidence="1 2" key="1">
    <citation type="submission" date="2020-08" db="EMBL/GenBank/DDBJ databases">
        <title>Draft genome sequencing of an Anaerocolumna strain isolated from anoxic soil subjected to BSD treatment.</title>
        <authorList>
            <person name="Uek A."/>
            <person name="Tonouchi A."/>
        </authorList>
    </citation>
    <scope>NUCLEOTIDE SEQUENCE [LARGE SCALE GENOMIC DNA]</scope>
    <source>
        <strain evidence="1 2">CTTW</strain>
    </source>
</reference>
<accession>A0A7I8DME6</accession>
<dbReference type="Pfam" id="PF13306">
    <property type="entry name" value="LRR_5"/>
    <property type="match status" value="1"/>
</dbReference>
<protein>
    <recommendedName>
        <fullName evidence="3">Leucine-rich repeat domain-containing protein</fullName>
    </recommendedName>
</protein>
<evidence type="ECO:0000313" key="2">
    <source>
        <dbReference type="Proteomes" id="UP000515703"/>
    </source>
</evidence>
<sequence>MNDELFGSLTIKYHVKDNQAVILSCTGTSGYIKLPDRIDDIPVTEVGPYSFSSPESLSVKNHEEDIKEYHYQGLDAPFTTMELLYGKKVKEIFLPDGISRIDEYAFYNCTELETIHLGYGTIDFGNGAFMNCDNLKNLHFRTLPETNTGLFGFLRELQGELVVSFEKGGRRAEFIFPEYFEESVENTPARVFHYLIHGAGYRYRQCLKAGILDIPEYDALFSAPEIQTEEDTALSIALCRLRHPYELSDVYRLKYISFLKKHGKLTIKRYLQDNDAKGFIALRKDGILTDDLMDYAIKKAIKYKQPECIGILLNLQEEASSKKHDRFEL</sequence>
<dbReference type="RefSeq" id="WP_185255309.1">
    <property type="nucleotide sequence ID" value="NZ_AP023368.1"/>
</dbReference>
<reference evidence="1 2" key="2">
    <citation type="submission" date="2020-08" db="EMBL/GenBank/DDBJ databases">
        <authorList>
            <person name="Ueki A."/>
            <person name="Tonouchi A."/>
        </authorList>
    </citation>
    <scope>NUCLEOTIDE SEQUENCE [LARGE SCALE GENOMIC DNA]</scope>
    <source>
        <strain evidence="1 2">CTTW</strain>
    </source>
</reference>
<keyword evidence="2" id="KW-1185">Reference proteome</keyword>
<dbReference type="SUPFAM" id="SSF52058">
    <property type="entry name" value="L domain-like"/>
    <property type="match status" value="1"/>
</dbReference>
<dbReference type="KEGG" id="acht:bsdcttw_25900"/>
<gene>
    <name evidence="1" type="ORF">bsdcttw_25900</name>
</gene>
<evidence type="ECO:0008006" key="3">
    <source>
        <dbReference type="Google" id="ProtNLM"/>
    </source>
</evidence>
<evidence type="ECO:0000313" key="1">
    <source>
        <dbReference type="EMBL" id="BCJ99549.1"/>
    </source>
</evidence>
<dbReference type="Proteomes" id="UP000515703">
    <property type="component" value="Chromosome"/>
</dbReference>
<proteinExistence type="predicted"/>
<dbReference type="InterPro" id="IPR026906">
    <property type="entry name" value="LRR_5"/>
</dbReference>
<dbReference type="Gene3D" id="3.80.10.10">
    <property type="entry name" value="Ribonuclease Inhibitor"/>
    <property type="match status" value="1"/>
</dbReference>
<dbReference type="AlphaFoldDB" id="A0A7I8DME6"/>